<dbReference type="SUPFAM" id="SSF116842">
    <property type="entry name" value="XseB-like"/>
    <property type="match status" value="1"/>
</dbReference>
<sequence>MAKEKFEEAMTKLESLVRKMETGEMTLEESLKAFEEGIRLSRLCAARLDEAERRVELLMRENKEISVQPFPENGAKSES</sequence>
<dbReference type="Pfam" id="PF02609">
    <property type="entry name" value="Exonuc_VII_S"/>
    <property type="match status" value="1"/>
</dbReference>
<keyword evidence="4 6" id="KW-0378">Hydrolase</keyword>
<evidence type="ECO:0000256" key="3">
    <source>
        <dbReference type="ARBA" id="ARBA00022722"/>
    </source>
</evidence>
<evidence type="ECO:0000256" key="1">
    <source>
        <dbReference type="ARBA" id="ARBA00009998"/>
    </source>
</evidence>
<dbReference type="HAMAP" id="MF_00337">
    <property type="entry name" value="Exonuc_7_S"/>
    <property type="match status" value="1"/>
</dbReference>
<comment type="similarity">
    <text evidence="1 6">Belongs to the XseB family.</text>
</comment>
<keyword evidence="8" id="KW-1185">Reference proteome</keyword>
<evidence type="ECO:0000313" key="8">
    <source>
        <dbReference type="Proteomes" id="UP000198744"/>
    </source>
</evidence>
<dbReference type="RefSeq" id="WP_093883069.1">
    <property type="nucleotide sequence ID" value="NZ_FOBS01000008.1"/>
</dbReference>
<reference evidence="7 8" key="1">
    <citation type="submission" date="2016-10" db="EMBL/GenBank/DDBJ databases">
        <authorList>
            <person name="de Groot N.N."/>
        </authorList>
    </citation>
    <scope>NUCLEOTIDE SEQUENCE [LARGE SCALE GENOMIC DNA]</scope>
    <source>
        <strain evidence="7 8">DSM 8423</strain>
    </source>
</reference>
<dbReference type="GO" id="GO:0009318">
    <property type="term" value="C:exodeoxyribonuclease VII complex"/>
    <property type="evidence" value="ECO:0007669"/>
    <property type="project" value="UniProtKB-UniRule"/>
</dbReference>
<evidence type="ECO:0000256" key="4">
    <source>
        <dbReference type="ARBA" id="ARBA00022801"/>
    </source>
</evidence>
<dbReference type="OrthoDB" id="5523157at2"/>
<dbReference type="GO" id="GO:0005829">
    <property type="term" value="C:cytosol"/>
    <property type="evidence" value="ECO:0007669"/>
    <property type="project" value="TreeGrafter"/>
</dbReference>
<comment type="function">
    <text evidence="6">Bidirectionally degrades single-stranded DNA into large acid-insoluble oligonucleotides, which are then degraded further into small acid-soluble oligonucleotides.</text>
</comment>
<gene>
    <name evidence="6" type="primary">xseB</name>
    <name evidence="7" type="ORF">SAMN04489760_10867</name>
</gene>
<dbReference type="InterPro" id="IPR003761">
    <property type="entry name" value="Exonuc_VII_S"/>
</dbReference>
<dbReference type="STRING" id="43775.SAMN04489760_10867"/>
<proteinExistence type="inferred from homology"/>
<organism evidence="7 8">
    <name type="scientific">Syntrophus gentianae</name>
    <dbReference type="NCBI Taxonomy" id="43775"/>
    <lineage>
        <taxon>Bacteria</taxon>
        <taxon>Pseudomonadati</taxon>
        <taxon>Thermodesulfobacteriota</taxon>
        <taxon>Syntrophia</taxon>
        <taxon>Syntrophales</taxon>
        <taxon>Syntrophaceae</taxon>
        <taxon>Syntrophus</taxon>
    </lineage>
</organism>
<keyword evidence="2 6" id="KW-0963">Cytoplasm</keyword>
<evidence type="ECO:0000256" key="5">
    <source>
        <dbReference type="ARBA" id="ARBA00022839"/>
    </source>
</evidence>
<dbReference type="EMBL" id="FOBS01000008">
    <property type="protein sequence ID" value="SEM25903.1"/>
    <property type="molecule type" value="Genomic_DNA"/>
</dbReference>
<dbReference type="PANTHER" id="PTHR34137:SF1">
    <property type="entry name" value="EXODEOXYRIBONUCLEASE 7 SMALL SUBUNIT"/>
    <property type="match status" value="1"/>
</dbReference>
<name>A0A1H7WWL3_9BACT</name>
<keyword evidence="3 6" id="KW-0540">Nuclease</keyword>
<dbReference type="AlphaFoldDB" id="A0A1H7WWL3"/>
<dbReference type="GO" id="GO:0008855">
    <property type="term" value="F:exodeoxyribonuclease VII activity"/>
    <property type="evidence" value="ECO:0007669"/>
    <property type="project" value="UniProtKB-UniRule"/>
</dbReference>
<dbReference type="PANTHER" id="PTHR34137">
    <property type="entry name" value="EXODEOXYRIBONUCLEASE 7 SMALL SUBUNIT"/>
    <property type="match status" value="1"/>
</dbReference>
<dbReference type="Gene3D" id="1.10.287.1040">
    <property type="entry name" value="Exonuclease VII, small subunit"/>
    <property type="match status" value="1"/>
</dbReference>
<keyword evidence="5 6" id="KW-0269">Exonuclease</keyword>
<dbReference type="PIRSF" id="PIRSF006488">
    <property type="entry name" value="Exonuc_VII_S"/>
    <property type="match status" value="1"/>
</dbReference>
<dbReference type="GO" id="GO:0006308">
    <property type="term" value="P:DNA catabolic process"/>
    <property type="evidence" value="ECO:0007669"/>
    <property type="project" value="UniProtKB-UniRule"/>
</dbReference>
<protein>
    <recommendedName>
        <fullName evidence="6">Exodeoxyribonuclease 7 small subunit</fullName>
        <ecNumber evidence="6">3.1.11.6</ecNumber>
    </recommendedName>
    <alternativeName>
        <fullName evidence="6">Exodeoxyribonuclease VII small subunit</fullName>
        <shortName evidence="6">Exonuclease VII small subunit</shortName>
    </alternativeName>
</protein>
<evidence type="ECO:0000313" key="7">
    <source>
        <dbReference type="EMBL" id="SEM25903.1"/>
    </source>
</evidence>
<evidence type="ECO:0000256" key="6">
    <source>
        <dbReference type="HAMAP-Rule" id="MF_00337"/>
    </source>
</evidence>
<comment type="catalytic activity">
    <reaction evidence="6">
        <text>Exonucleolytic cleavage in either 5'- to 3'- or 3'- to 5'-direction to yield nucleoside 5'-phosphates.</text>
        <dbReference type="EC" id="3.1.11.6"/>
    </reaction>
</comment>
<comment type="subunit">
    <text evidence="6">Heterooligomer composed of large and small subunits.</text>
</comment>
<dbReference type="InterPro" id="IPR037004">
    <property type="entry name" value="Exonuc_VII_ssu_sf"/>
</dbReference>
<dbReference type="NCBIfam" id="NF002140">
    <property type="entry name" value="PRK00977.1-4"/>
    <property type="match status" value="1"/>
</dbReference>
<dbReference type="Proteomes" id="UP000198744">
    <property type="component" value="Unassembled WGS sequence"/>
</dbReference>
<dbReference type="NCBIfam" id="TIGR01280">
    <property type="entry name" value="xseB"/>
    <property type="match status" value="1"/>
</dbReference>
<comment type="subcellular location">
    <subcellularLocation>
        <location evidence="6">Cytoplasm</location>
    </subcellularLocation>
</comment>
<evidence type="ECO:0000256" key="2">
    <source>
        <dbReference type="ARBA" id="ARBA00022490"/>
    </source>
</evidence>
<dbReference type="EC" id="3.1.11.6" evidence="6"/>
<accession>A0A1H7WWL3</accession>